<evidence type="ECO:0000313" key="2">
    <source>
        <dbReference type="EMBL" id="AUV83930.1"/>
    </source>
</evidence>
<reference evidence="2 3" key="1">
    <citation type="submission" date="2018-01" db="EMBL/GenBank/DDBJ databases">
        <title>Complete genome sequence of Salinigranum rubrum GX10T, an extremely halophilic archaeon isolated from a marine solar saltern.</title>
        <authorList>
            <person name="Han S."/>
        </authorList>
    </citation>
    <scope>NUCLEOTIDE SEQUENCE [LARGE SCALE GENOMIC DNA]</scope>
    <source>
        <strain evidence="2 3">GX10</strain>
    </source>
</reference>
<dbReference type="Proteomes" id="UP000236584">
    <property type="component" value="Chromosome"/>
</dbReference>
<evidence type="ECO:0000313" key="3">
    <source>
        <dbReference type="Proteomes" id="UP000236584"/>
    </source>
</evidence>
<keyword evidence="3" id="KW-1185">Reference proteome</keyword>
<protein>
    <submittedName>
        <fullName evidence="2">Uncharacterized protein</fullName>
    </submittedName>
</protein>
<feature type="region of interest" description="Disordered" evidence="1">
    <location>
        <begin position="56"/>
        <end position="81"/>
    </location>
</feature>
<evidence type="ECO:0000256" key="1">
    <source>
        <dbReference type="SAM" id="MobiDB-lite"/>
    </source>
</evidence>
<accession>A0A2I8VPR7</accession>
<name>A0A2I8VPR7_9EURY</name>
<gene>
    <name evidence="2" type="ORF">C2R22_08595</name>
</gene>
<dbReference type="EMBL" id="CP026309">
    <property type="protein sequence ID" value="AUV83930.1"/>
    <property type="molecule type" value="Genomic_DNA"/>
</dbReference>
<dbReference type="AlphaFoldDB" id="A0A2I8VPR7"/>
<organism evidence="2 3">
    <name type="scientific">Salinigranum rubrum</name>
    <dbReference type="NCBI Taxonomy" id="755307"/>
    <lineage>
        <taxon>Archaea</taxon>
        <taxon>Methanobacteriati</taxon>
        <taxon>Methanobacteriota</taxon>
        <taxon>Stenosarchaea group</taxon>
        <taxon>Halobacteria</taxon>
        <taxon>Halobacteriales</taxon>
        <taxon>Haloferacaceae</taxon>
        <taxon>Salinigranum</taxon>
    </lineage>
</organism>
<proteinExistence type="predicted"/>
<feature type="region of interest" description="Disordered" evidence="1">
    <location>
        <begin position="1"/>
        <end position="20"/>
    </location>
</feature>
<sequence>MRRSRLRPGPVSSTATPRRLRRRSLFRFRLLPRRLRMLPRPCSRRRRRHCRRRWLRQPRRCQPRSPRRRTVPPRRPPASRR</sequence>
<dbReference type="KEGG" id="srub:C2R22_08595"/>